<dbReference type="PRINTS" id="PR02045">
    <property type="entry name" value="F138DOMAIN"/>
</dbReference>
<dbReference type="PROSITE" id="PS51135">
    <property type="entry name" value="CIDE_N"/>
    <property type="match status" value="1"/>
</dbReference>
<evidence type="ECO:0000313" key="16">
    <source>
        <dbReference type="Proteomes" id="UP000233040"/>
    </source>
</evidence>
<organism evidence="15 16">
    <name type="scientific">Cebus imitator</name>
    <name type="common">Panamanian white-faced capuchin</name>
    <name type="synonym">Cebus capucinus imitator</name>
    <dbReference type="NCBI Taxonomy" id="2715852"/>
    <lineage>
        <taxon>Eukaryota</taxon>
        <taxon>Metazoa</taxon>
        <taxon>Chordata</taxon>
        <taxon>Craniata</taxon>
        <taxon>Vertebrata</taxon>
        <taxon>Euteleostomi</taxon>
        <taxon>Mammalia</taxon>
        <taxon>Eutheria</taxon>
        <taxon>Euarchontoglires</taxon>
        <taxon>Primates</taxon>
        <taxon>Haplorrhini</taxon>
        <taxon>Platyrrhini</taxon>
        <taxon>Cebidae</taxon>
        <taxon>Cebinae</taxon>
        <taxon>Cebus</taxon>
    </lineage>
</organism>
<dbReference type="FunFam" id="3.10.20.10:FF:000006">
    <property type="entry name" value="DNA fragmentation factor subunit beta"/>
    <property type="match status" value="1"/>
</dbReference>
<dbReference type="Pfam" id="PF02017">
    <property type="entry name" value="CIDE-N"/>
    <property type="match status" value="1"/>
</dbReference>
<dbReference type="STRING" id="9516.ENSCCAP00000031543"/>
<comment type="subunit">
    <text evidence="9">Heterodimer of DFFA and DFFB. Interacts with H1-1.</text>
</comment>
<evidence type="ECO:0000313" key="15">
    <source>
        <dbReference type="Ensembl" id="ENSCCAP00000031543.1"/>
    </source>
</evidence>
<keyword evidence="3" id="KW-0963">Cytoplasm</keyword>
<proteinExistence type="predicted"/>
<dbReference type="InterPro" id="IPR003508">
    <property type="entry name" value="CIDE-N_dom"/>
</dbReference>
<dbReference type="GO" id="GO:0006309">
    <property type="term" value="P:apoptotic DNA fragmentation"/>
    <property type="evidence" value="ECO:0007669"/>
    <property type="project" value="InterPro"/>
</dbReference>
<evidence type="ECO:0000256" key="2">
    <source>
        <dbReference type="ARBA" id="ARBA00004496"/>
    </source>
</evidence>
<evidence type="ECO:0000256" key="8">
    <source>
        <dbReference type="ARBA" id="ARBA00053660"/>
    </source>
</evidence>
<reference evidence="15" key="2">
    <citation type="submission" date="2025-09" db="UniProtKB">
        <authorList>
            <consortium name="Ensembl"/>
        </authorList>
    </citation>
    <scope>IDENTIFICATION</scope>
</reference>
<evidence type="ECO:0000256" key="3">
    <source>
        <dbReference type="ARBA" id="ARBA00022490"/>
    </source>
</evidence>
<dbReference type="InterPro" id="IPR039729">
    <property type="entry name" value="DFF40"/>
</dbReference>
<keyword evidence="4 13" id="KW-0053">Apoptosis</keyword>
<sequence>MLQKPKIVKLRALRSPRKFGVAGRSCREVLRKGCLRFQLPERGSRLCLYEDGTELTEDYFPSIPDDTELVLLTSGQMGSHSVAQAGLKLLGPSNPPALASQSAGITGVSHGAWPKIFYFIYVLRLCCPGWSAVAQTWFTAPSISMFQAVLSPQPPR</sequence>
<evidence type="ECO:0000256" key="5">
    <source>
        <dbReference type="ARBA" id="ARBA00022722"/>
    </source>
</evidence>
<accession>A0A2K5RTQ9</accession>
<keyword evidence="6" id="KW-0378">Hydrolase</keyword>
<evidence type="ECO:0000256" key="4">
    <source>
        <dbReference type="ARBA" id="ARBA00022703"/>
    </source>
</evidence>
<name>A0A2K5RTQ9_CEBIM</name>
<evidence type="ECO:0000256" key="7">
    <source>
        <dbReference type="ARBA" id="ARBA00023242"/>
    </source>
</evidence>
<dbReference type="OMA" id="AWPKIFY"/>
<dbReference type="PANTHER" id="PTHR13067:SF2">
    <property type="entry name" value="CASPASE-ACTIVATED DNASE"/>
    <property type="match status" value="1"/>
</dbReference>
<evidence type="ECO:0000256" key="10">
    <source>
        <dbReference type="ARBA" id="ARBA00069517"/>
    </source>
</evidence>
<dbReference type="GeneTree" id="ENSGT00390000014490"/>
<evidence type="ECO:0000256" key="11">
    <source>
        <dbReference type="ARBA" id="ARBA00077996"/>
    </source>
</evidence>
<evidence type="ECO:0000256" key="12">
    <source>
        <dbReference type="ARBA" id="ARBA00081521"/>
    </source>
</evidence>
<dbReference type="Proteomes" id="UP000233040">
    <property type="component" value="Unassembled WGS sequence"/>
</dbReference>
<keyword evidence="5" id="KW-0540">Nuclease</keyword>
<dbReference type="Ensembl" id="ENSCCAT00000049296.1">
    <property type="protein sequence ID" value="ENSCCAP00000031543.1"/>
    <property type="gene ID" value="ENSCCAG00000033827.1"/>
</dbReference>
<evidence type="ECO:0000256" key="1">
    <source>
        <dbReference type="ARBA" id="ARBA00004123"/>
    </source>
</evidence>
<protein>
    <recommendedName>
        <fullName evidence="10">DNA fragmentation factor subunit beta</fullName>
    </recommendedName>
    <alternativeName>
        <fullName evidence="12">Caspase-activated deoxyribonuclease</fullName>
    </alternativeName>
    <alternativeName>
        <fullName evidence="11">DNA fragmentation factor 40 kDa subunit</fullName>
    </alternativeName>
</protein>
<dbReference type="GO" id="GO:0004520">
    <property type="term" value="F:DNA endonuclease activity"/>
    <property type="evidence" value="ECO:0007669"/>
    <property type="project" value="InterPro"/>
</dbReference>
<reference evidence="15" key="1">
    <citation type="submission" date="2025-08" db="UniProtKB">
        <authorList>
            <consortium name="Ensembl"/>
        </authorList>
    </citation>
    <scope>IDENTIFICATION</scope>
</reference>
<dbReference type="PANTHER" id="PTHR13067">
    <property type="entry name" value="CASPASE-ACTIVATED DNASE"/>
    <property type="match status" value="1"/>
</dbReference>
<dbReference type="GO" id="GO:0005737">
    <property type="term" value="C:cytoplasm"/>
    <property type="evidence" value="ECO:0007669"/>
    <property type="project" value="UniProtKB-SubCell"/>
</dbReference>
<comment type="function">
    <text evidence="8">Nuclease that induces DNA fragmentation and chromatin condensation during apoptosis. Degrades naked DNA and induces apoptotic morphology.</text>
</comment>
<keyword evidence="16" id="KW-1185">Reference proteome</keyword>
<dbReference type="AlphaFoldDB" id="A0A2K5RTQ9"/>
<keyword evidence="7" id="KW-0539">Nucleus</keyword>
<dbReference type="GO" id="GO:0016787">
    <property type="term" value="F:hydrolase activity"/>
    <property type="evidence" value="ECO:0007669"/>
    <property type="project" value="UniProtKB-KW"/>
</dbReference>
<dbReference type="SUPFAM" id="SSF54277">
    <property type="entry name" value="CAD &amp; PB1 domains"/>
    <property type="match status" value="1"/>
</dbReference>
<dbReference type="Gene3D" id="3.10.20.10">
    <property type="match status" value="1"/>
</dbReference>
<dbReference type="GO" id="GO:0005634">
    <property type="term" value="C:nucleus"/>
    <property type="evidence" value="ECO:0007669"/>
    <property type="project" value="UniProtKB-SubCell"/>
</dbReference>
<evidence type="ECO:0000256" key="9">
    <source>
        <dbReference type="ARBA" id="ARBA00064007"/>
    </source>
</evidence>
<evidence type="ECO:0000256" key="13">
    <source>
        <dbReference type="PROSITE-ProRule" id="PRU00447"/>
    </source>
</evidence>
<dbReference type="SMART" id="SM00266">
    <property type="entry name" value="CAD"/>
    <property type="match status" value="1"/>
</dbReference>
<evidence type="ECO:0000256" key="6">
    <source>
        <dbReference type="ARBA" id="ARBA00022801"/>
    </source>
</evidence>
<feature type="domain" description="CIDE-N" evidence="14">
    <location>
        <begin position="4"/>
        <end position="80"/>
    </location>
</feature>
<evidence type="ECO:0000259" key="14">
    <source>
        <dbReference type="PROSITE" id="PS51135"/>
    </source>
</evidence>
<comment type="subcellular location">
    <subcellularLocation>
        <location evidence="2">Cytoplasm</location>
    </subcellularLocation>
    <subcellularLocation>
        <location evidence="1">Nucleus</location>
    </subcellularLocation>
</comment>